<sequence>MANPGRIKCSSKVHKTPVLPTRHQHIPRVVVKRKVGKGDSSFLDEKPHQSQPRAIKRTFFSAFSLSPSSCTSFPRLFLMIAGSTVFACIWRT</sequence>
<comment type="caution">
    <text evidence="1">The sequence shown here is derived from an EMBL/GenBank/DDBJ whole genome shotgun (WGS) entry which is preliminary data.</text>
</comment>
<gene>
    <name evidence="1" type="ORF">TNCT_532011</name>
</gene>
<evidence type="ECO:0000313" key="2">
    <source>
        <dbReference type="Proteomes" id="UP000887116"/>
    </source>
</evidence>
<dbReference type="EMBL" id="BMAO01014807">
    <property type="protein sequence ID" value="GFQ97270.1"/>
    <property type="molecule type" value="Genomic_DNA"/>
</dbReference>
<organism evidence="1 2">
    <name type="scientific">Trichonephila clavata</name>
    <name type="common">Joro spider</name>
    <name type="synonym">Nephila clavata</name>
    <dbReference type="NCBI Taxonomy" id="2740835"/>
    <lineage>
        <taxon>Eukaryota</taxon>
        <taxon>Metazoa</taxon>
        <taxon>Ecdysozoa</taxon>
        <taxon>Arthropoda</taxon>
        <taxon>Chelicerata</taxon>
        <taxon>Arachnida</taxon>
        <taxon>Araneae</taxon>
        <taxon>Araneomorphae</taxon>
        <taxon>Entelegynae</taxon>
        <taxon>Araneoidea</taxon>
        <taxon>Nephilidae</taxon>
        <taxon>Trichonephila</taxon>
    </lineage>
</organism>
<dbReference type="Proteomes" id="UP000887116">
    <property type="component" value="Unassembled WGS sequence"/>
</dbReference>
<reference evidence="1" key="1">
    <citation type="submission" date="2020-07" db="EMBL/GenBank/DDBJ databases">
        <title>Multicomponent nature underlies the extraordinary mechanical properties of spider dragline silk.</title>
        <authorList>
            <person name="Kono N."/>
            <person name="Nakamura H."/>
            <person name="Mori M."/>
            <person name="Yoshida Y."/>
            <person name="Ohtoshi R."/>
            <person name="Malay A.D."/>
            <person name="Moran D.A.P."/>
            <person name="Tomita M."/>
            <person name="Numata K."/>
            <person name="Arakawa K."/>
        </authorList>
    </citation>
    <scope>NUCLEOTIDE SEQUENCE</scope>
</reference>
<evidence type="ECO:0000313" key="1">
    <source>
        <dbReference type="EMBL" id="GFQ97270.1"/>
    </source>
</evidence>
<protein>
    <submittedName>
        <fullName evidence="1">Uncharacterized protein</fullName>
    </submittedName>
</protein>
<accession>A0A8X6G5I1</accession>
<dbReference type="AlphaFoldDB" id="A0A8X6G5I1"/>
<name>A0A8X6G5I1_TRICU</name>
<dbReference type="OrthoDB" id="10410914at2759"/>
<keyword evidence="2" id="KW-1185">Reference proteome</keyword>
<proteinExistence type="predicted"/>